<comment type="caution">
    <text evidence="1">The sequence shown here is derived from an EMBL/GenBank/DDBJ whole genome shotgun (WGS) entry which is preliminary data.</text>
</comment>
<evidence type="ECO:0000313" key="2">
    <source>
        <dbReference type="Proteomes" id="UP000699462"/>
    </source>
</evidence>
<dbReference type="OrthoDB" id="10343105at2759"/>
<sequence>MDFQLVLLRIQHLIEQRGTCTEDGYPYTEESLHWTVALEPFDSACHRACRQQDPSICTIYDPDVPPCLKRATPKLPIGHRRHSDPTLLDLHSDLLSRNLSPTSECLPRFSKATESSSSLMYGSNCSTSFASLEIISRPFDRHSVRHLYMLLQHLERSLRQNSPTCTVSLILDCLRQTVRLCTQTVDCCSSPESFNKNQLIILALLCDCFTILVNQLYHFYQQGHYVSNLKSSTLCASTLTHFVSQTIPRMIKQPWFGNSDSIAPLWVPLLRGLLHLVAIHVFNDSTEHDSNLVNGCCVALRAISPNSHGTHLYRFLLHELVDSSFVPFPANSSRCNILSRFFISGLQELPCDLVNYLIDLFYCHFSIESSANSFGSYNNNEFIFCLWLILLRTPKDINPRLIRFFFVLLNNLPFTQLDFCLPVMFSGLAEQLLMESSTTSLLTFLSSLLDCAFGLFTRHARHLFLTSLLRTIFLPLCLRLPMDRWHTEFGLIFLDHCWVQSLGAYDAYSHETVKLTMACLDCVDTDGHTVSLAASIRQWPTLRATAIK</sequence>
<proteinExistence type="predicted"/>
<dbReference type="AlphaFoldDB" id="A0A8T0DL64"/>
<evidence type="ECO:0000313" key="1">
    <source>
        <dbReference type="EMBL" id="KAF8568032.1"/>
    </source>
</evidence>
<keyword evidence="2" id="KW-1185">Reference proteome</keyword>
<accession>A0A8T0DL64</accession>
<protein>
    <submittedName>
        <fullName evidence="1">Uncharacterized protein</fullName>
    </submittedName>
</protein>
<dbReference type="Proteomes" id="UP000699462">
    <property type="component" value="Unassembled WGS sequence"/>
</dbReference>
<reference evidence="1 2" key="1">
    <citation type="submission" date="2019-07" db="EMBL/GenBank/DDBJ databases">
        <title>Annotation for the trematode Paragonimus westermani.</title>
        <authorList>
            <person name="Choi Y.-J."/>
        </authorList>
    </citation>
    <scope>NUCLEOTIDE SEQUENCE [LARGE SCALE GENOMIC DNA]</scope>
    <source>
        <strain evidence="1">180907_Pwestermani</strain>
    </source>
</reference>
<dbReference type="EMBL" id="JTDF01003160">
    <property type="protein sequence ID" value="KAF8568032.1"/>
    <property type="molecule type" value="Genomic_DNA"/>
</dbReference>
<organism evidence="1 2">
    <name type="scientific">Paragonimus westermani</name>
    <dbReference type="NCBI Taxonomy" id="34504"/>
    <lineage>
        <taxon>Eukaryota</taxon>
        <taxon>Metazoa</taxon>
        <taxon>Spiralia</taxon>
        <taxon>Lophotrochozoa</taxon>
        <taxon>Platyhelminthes</taxon>
        <taxon>Trematoda</taxon>
        <taxon>Digenea</taxon>
        <taxon>Plagiorchiida</taxon>
        <taxon>Troglotremata</taxon>
        <taxon>Troglotrematidae</taxon>
        <taxon>Paragonimus</taxon>
    </lineage>
</organism>
<gene>
    <name evidence="1" type="ORF">P879_07473</name>
</gene>
<name>A0A8T0DL64_9TREM</name>